<gene>
    <name evidence="1" type="ORF">F5878DRAFT_648100</name>
</gene>
<keyword evidence="2" id="KW-1185">Reference proteome</keyword>
<proteinExistence type="predicted"/>
<comment type="caution">
    <text evidence="1">The sequence shown here is derived from an EMBL/GenBank/DDBJ whole genome shotgun (WGS) entry which is preliminary data.</text>
</comment>
<evidence type="ECO:0000313" key="2">
    <source>
        <dbReference type="Proteomes" id="UP001163846"/>
    </source>
</evidence>
<sequence length="211" mass="24131">GWHHFQETRENILCLLAVGSYLEMDSVLEFAISKVPELNLDPVELLFLARHHHVRPGVRNWIKPALVGILSKHLCDLTREEEQKIGPAYFAIARAHERFGRARRYIASSPFDLVNNDGASTHDSQCQKAWNFSWYQRIAPHIIHPEKPPLSWADLALFVEETTLPYVDNACKRATVAHMRAFEDYPNGSTIIHDAVMEIITVYQINLAASY</sequence>
<dbReference type="Proteomes" id="UP001163846">
    <property type="component" value="Unassembled WGS sequence"/>
</dbReference>
<dbReference type="EMBL" id="MU808029">
    <property type="protein sequence ID" value="KAJ3830929.1"/>
    <property type="molecule type" value="Genomic_DNA"/>
</dbReference>
<accession>A0AA38NUN2</accession>
<name>A0AA38NUN2_9AGAR</name>
<reference evidence="1" key="1">
    <citation type="submission" date="2022-08" db="EMBL/GenBank/DDBJ databases">
        <authorList>
            <consortium name="DOE Joint Genome Institute"/>
            <person name="Min B."/>
            <person name="Riley R."/>
            <person name="Sierra-Patev S."/>
            <person name="Naranjo-Ortiz M."/>
            <person name="Looney B."/>
            <person name="Konkel Z."/>
            <person name="Slot J.C."/>
            <person name="Sakamoto Y."/>
            <person name="Steenwyk J.L."/>
            <person name="Rokas A."/>
            <person name="Carro J."/>
            <person name="Camarero S."/>
            <person name="Ferreira P."/>
            <person name="Molpeceres G."/>
            <person name="Ruiz-Duenas F.J."/>
            <person name="Serrano A."/>
            <person name="Henrissat B."/>
            <person name="Drula E."/>
            <person name="Hughes K.W."/>
            <person name="Mata J.L."/>
            <person name="Ishikawa N.K."/>
            <person name="Vargas-Isla R."/>
            <person name="Ushijima S."/>
            <person name="Smith C.A."/>
            <person name="Ahrendt S."/>
            <person name="Andreopoulos W."/>
            <person name="He G."/>
            <person name="Labutti K."/>
            <person name="Lipzen A."/>
            <person name="Ng V."/>
            <person name="Sandor L."/>
            <person name="Barry K."/>
            <person name="Martinez A.T."/>
            <person name="Xiao Y."/>
            <person name="Gibbons J.G."/>
            <person name="Terashima K."/>
            <person name="Hibbett D.S."/>
            <person name="Grigoriev I.V."/>
        </authorList>
    </citation>
    <scope>NUCLEOTIDE SEQUENCE</scope>
    <source>
        <strain evidence="1">TFB9207</strain>
    </source>
</reference>
<organism evidence="1 2">
    <name type="scientific">Lentinula raphanica</name>
    <dbReference type="NCBI Taxonomy" id="153919"/>
    <lineage>
        <taxon>Eukaryota</taxon>
        <taxon>Fungi</taxon>
        <taxon>Dikarya</taxon>
        <taxon>Basidiomycota</taxon>
        <taxon>Agaricomycotina</taxon>
        <taxon>Agaricomycetes</taxon>
        <taxon>Agaricomycetidae</taxon>
        <taxon>Agaricales</taxon>
        <taxon>Marasmiineae</taxon>
        <taxon>Omphalotaceae</taxon>
        <taxon>Lentinula</taxon>
    </lineage>
</organism>
<feature type="non-terminal residue" evidence="1">
    <location>
        <position position="1"/>
    </location>
</feature>
<evidence type="ECO:0000313" key="1">
    <source>
        <dbReference type="EMBL" id="KAJ3830929.1"/>
    </source>
</evidence>
<dbReference type="AlphaFoldDB" id="A0AA38NUN2"/>
<protein>
    <submittedName>
        <fullName evidence="1">Uncharacterized protein</fullName>
    </submittedName>
</protein>